<feature type="region of interest" description="Disordered" evidence="1">
    <location>
        <begin position="51"/>
        <end position="148"/>
    </location>
</feature>
<dbReference type="AlphaFoldDB" id="E3L776"/>
<sequence length="255" mass="28740">MTQERASYGIISTLQYKDHLNQELMSGIIDPSLTAINVEAIHMNKPRRVLEAESDQENPPAKKKKATTKKSTLEADSDQENPLAKKKKATAKKSGTTKSNEVRAPKNQKKPMKKKPNKKAANTAPLSDKTENTNPQVDTTDSAKTRTRYQEHEDIQICKSWLEISQDPLNSTNQTADTFWNRVAENFAKFLPDESQSGVSIKSRWQVLQRRINKFSGCVKQVELSIQSGTTVEDRLSSALKLYKALSERPFLTYA</sequence>
<protein>
    <recommendedName>
        <fullName evidence="4">No apical meristem-associated C-terminal domain-containing protein</fullName>
    </recommendedName>
</protein>
<feature type="non-terminal residue" evidence="2">
    <location>
        <position position="255"/>
    </location>
</feature>
<name>E3L776_PUCGT</name>
<reference evidence="3" key="2">
    <citation type="journal article" date="2011" name="Proc. Natl. Acad. Sci. U.S.A.">
        <title>Obligate biotrophy features unraveled by the genomic analysis of rust fungi.</title>
        <authorList>
            <person name="Duplessis S."/>
            <person name="Cuomo C.A."/>
            <person name="Lin Y.-C."/>
            <person name="Aerts A."/>
            <person name="Tisserant E."/>
            <person name="Veneault-Fourrey C."/>
            <person name="Joly D.L."/>
            <person name="Hacquard S."/>
            <person name="Amselem J."/>
            <person name="Cantarel B.L."/>
            <person name="Chiu R."/>
            <person name="Coutinho P.M."/>
            <person name="Feau N."/>
            <person name="Field M."/>
            <person name="Frey P."/>
            <person name="Gelhaye E."/>
            <person name="Goldberg J."/>
            <person name="Grabherr M.G."/>
            <person name="Kodira C.D."/>
            <person name="Kohler A."/>
            <person name="Kuees U."/>
            <person name="Lindquist E.A."/>
            <person name="Lucas S.M."/>
            <person name="Mago R."/>
            <person name="Mauceli E."/>
            <person name="Morin E."/>
            <person name="Murat C."/>
            <person name="Pangilinan J.L."/>
            <person name="Park R."/>
            <person name="Pearson M."/>
            <person name="Quesneville H."/>
            <person name="Rouhier N."/>
            <person name="Sakthikumar S."/>
            <person name="Salamov A.A."/>
            <person name="Schmutz J."/>
            <person name="Selles B."/>
            <person name="Shapiro H."/>
            <person name="Tanguay P."/>
            <person name="Tuskan G.A."/>
            <person name="Henrissat B."/>
            <person name="Van de Peer Y."/>
            <person name="Rouze P."/>
            <person name="Ellis J.G."/>
            <person name="Dodds P.N."/>
            <person name="Schein J.E."/>
            <person name="Zhong S."/>
            <person name="Hamelin R.C."/>
            <person name="Grigoriev I.V."/>
            <person name="Szabo L.J."/>
            <person name="Martin F."/>
        </authorList>
    </citation>
    <scope>NUCLEOTIDE SEQUENCE [LARGE SCALE GENOMIC DNA]</scope>
    <source>
        <strain evidence="3">CRL 75-36-700-3 / race SCCL</strain>
    </source>
</reference>
<evidence type="ECO:0000313" key="2">
    <source>
        <dbReference type="EMBL" id="EFP92401.2"/>
    </source>
</evidence>
<gene>
    <name evidence="2" type="ORF">PGTG_18226</name>
</gene>
<dbReference type="RefSeq" id="XP_003336820.2">
    <property type="nucleotide sequence ID" value="XM_003336772.2"/>
</dbReference>
<dbReference type="Proteomes" id="UP000008783">
    <property type="component" value="Unassembled WGS sequence"/>
</dbReference>
<evidence type="ECO:0000256" key="1">
    <source>
        <dbReference type="SAM" id="MobiDB-lite"/>
    </source>
</evidence>
<accession>E3L776</accession>
<dbReference type="VEuPathDB" id="FungiDB:PGTG_18226"/>
<dbReference type="OrthoDB" id="2507429at2759"/>
<evidence type="ECO:0008006" key="4">
    <source>
        <dbReference type="Google" id="ProtNLM"/>
    </source>
</evidence>
<reference key="1">
    <citation type="submission" date="2007-01" db="EMBL/GenBank/DDBJ databases">
        <title>The Genome Sequence of Puccinia graminis f. sp. tritici Strain CRL 75-36-700-3.</title>
        <authorList>
            <consortium name="The Broad Institute Genome Sequencing Platform"/>
            <person name="Birren B."/>
            <person name="Lander E."/>
            <person name="Galagan J."/>
            <person name="Nusbaum C."/>
            <person name="Devon K."/>
            <person name="Cuomo C."/>
            <person name="Jaffe D."/>
            <person name="Butler J."/>
            <person name="Alvarez P."/>
            <person name="Gnerre S."/>
            <person name="Grabherr M."/>
            <person name="Mauceli E."/>
            <person name="Brockman W."/>
            <person name="Young S."/>
            <person name="LaButti K."/>
            <person name="Sykes S."/>
            <person name="DeCaprio D."/>
            <person name="Crawford M."/>
            <person name="Koehrsen M."/>
            <person name="Engels R."/>
            <person name="Montgomery P."/>
            <person name="Pearson M."/>
            <person name="Howarth C."/>
            <person name="Larson L."/>
            <person name="White J."/>
            <person name="Zeng Q."/>
            <person name="Kodira C."/>
            <person name="Yandava C."/>
            <person name="Alvarado L."/>
            <person name="O'Leary S."/>
            <person name="Szabo L."/>
            <person name="Dean R."/>
            <person name="Schein J."/>
        </authorList>
    </citation>
    <scope>NUCLEOTIDE SEQUENCE</scope>
    <source>
        <strain>CRL 75-36-700-3</strain>
    </source>
</reference>
<dbReference type="EMBL" id="DS178364">
    <property type="protein sequence ID" value="EFP92401.2"/>
    <property type="molecule type" value="Genomic_DNA"/>
</dbReference>
<dbReference type="KEGG" id="pgr:PGTG_18226"/>
<feature type="non-terminal residue" evidence="2">
    <location>
        <position position="1"/>
    </location>
</feature>
<evidence type="ECO:0000313" key="3">
    <source>
        <dbReference type="Proteomes" id="UP000008783"/>
    </source>
</evidence>
<organism evidence="2 3">
    <name type="scientific">Puccinia graminis f. sp. tritici (strain CRL 75-36-700-3 / race SCCL)</name>
    <name type="common">Black stem rust fungus</name>
    <dbReference type="NCBI Taxonomy" id="418459"/>
    <lineage>
        <taxon>Eukaryota</taxon>
        <taxon>Fungi</taxon>
        <taxon>Dikarya</taxon>
        <taxon>Basidiomycota</taxon>
        <taxon>Pucciniomycotina</taxon>
        <taxon>Pucciniomycetes</taxon>
        <taxon>Pucciniales</taxon>
        <taxon>Pucciniaceae</taxon>
        <taxon>Puccinia</taxon>
    </lineage>
</organism>
<dbReference type="PANTHER" id="PTHR45125:SF3">
    <property type="entry name" value="NO-APICAL-MERISTEM-ASSOCIATED CARBOXY-TERMINAL DOMAIN PROTEIN"/>
    <property type="match status" value="1"/>
</dbReference>
<dbReference type="PANTHER" id="PTHR45125">
    <property type="entry name" value="F21J9.4-RELATED"/>
    <property type="match status" value="1"/>
</dbReference>
<keyword evidence="3" id="KW-1185">Reference proteome</keyword>
<proteinExistence type="predicted"/>
<feature type="compositionally biased region" description="Basic residues" evidence="1">
    <location>
        <begin position="106"/>
        <end position="118"/>
    </location>
</feature>
<dbReference type="STRING" id="418459.E3L776"/>
<dbReference type="HOGENOM" id="CLU_1092189_0_0_1"/>
<dbReference type="GeneID" id="10538453"/>
<dbReference type="InParanoid" id="E3L776"/>